<dbReference type="InterPro" id="IPR005252">
    <property type="entry name" value="CoaBC"/>
</dbReference>
<keyword evidence="8" id="KW-1185">Reference proteome</keyword>
<comment type="similarity">
    <text evidence="3 4">In the C-terminal section; belongs to the PPC synthetase family.</text>
</comment>
<dbReference type="Pfam" id="PF04127">
    <property type="entry name" value="DFP"/>
    <property type="match status" value="1"/>
</dbReference>
<dbReference type="HAMAP" id="MF_02225">
    <property type="entry name" value="CoaBC"/>
    <property type="match status" value="1"/>
</dbReference>
<dbReference type="OrthoDB" id="9802554at2"/>
<keyword evidence="3" id="KW-0460">Magnesium</keyword>
<name>A0A3G6J6C2_9CORY</name>
<keyword evidence="3 4" id="KW-0285">Flavoprotein</keyword>
<dbReference type="GO" id="GO:0071513">
    <property type="term" value="C:phosphopantothenoylcysteine decarboxylase complex"/>
    <property type="evidence" value="ECO:0007669"/>
    <property type="project" value="TreeGrafter"/>
</dbReference>
<feature type="region of interest" description="Phosphopantothenate--cysteine ligase" evidence="3">
    <location>
        <begin position="193"/>
        <end position="409"/>
    </location>
</feature>
<feature type="domain" description="Flavoprotein" evidence="5">
    <location>
        <begin position="7"/>
        <end position="174"/>
    </location>
</feature>
<evidence type="ECO:0000313" key="7">
    <source>
        <dbReference type="EMBL" id="AZA13651.1"/>
    </source>
</evidence>
<comment type="catalytic activity">
    <reaction evidence="3 4">
        <text>N-[(R)-4-phosphopantothenoyl]-L-cysteine + H(+) = (R)-4'-phosphopantetheine + CO2</text>
        <dbReference type="Rhea" id="RHEA:16793"/>
        <dbReference type="ChEBI" id="CHEBI:15378"/>
        <dbReference type="ChEBI" id="CHEBI:16526"/>
        <dbReference type="ChEBI" id="CHEBI:59458"/>
        <dbReference type="ChEBI" id="CHEBI:61723"/>
        <dbReference type="EC" id="4.1.1.36"/>
    </reaction>
</comment>
<dbReference type="RefSeq" id="WP_123928023.1">
    <property type="nucleotide sequence ID" value="NZ_CP033896.1"/>
</dbReference>
<dbReference type="KEGG" id="ccho:CCHOA_06260"/>
<comment type="pathway">
    <text evidence="3 4">Cofactor biosynthesis; coenzyme A biosynthesis; CoA from (R)-pantothenate: step 2/5.</text>
</comment>
<comment type="pathway">
    <text evidence="3 4">Cofactor biosynthesis; coenzyme A biosynthesis; CoA from (R)-pantothenate: step 3/5.</text>
</comment>
<keyword evidence="3" id="KW-0479">Metal-binding</keyword>
<evidence type="ECO:0000259" key="6">
    <source>
        <dbReference type="Pfam" id="PF04127"/>
    </source>
</evidence>
<keyword evidence="2 3" id="KW-0456">Lyase</keyword>
<dbReference type="EC" id="6.3.2.5" evidence="3"/>
<accession>A0A3G6J6C2</accession>
<comment type="cofactor">
    <cofactor evidence="3">
        <name>FMN</name>
        <dbReference type="ChEBI" id="CHEBI:58210"/>
    </cofactor>
    <text evidence="3">Binds 1 FMN per subunit.</text>
</comment>
<feature type="region of interest" description="Phosphopantothenoylcysteine decarboxylase" evidence="3">
    <location>
        <begin position="1"/>
        <end position="192"/>
    </location>
</feature>
<feature type="binding site" evidence="3">
    <location>
        <position position="350"/>
    </location>
    <ligand>
        <name>CTP</name>
        <dbReference type="ChEBI" id="CHEBI:37563"/>
    </ligand>
</feature>
<comment type="cofactor">
    <cofactor evidence="3">
        <name>Mg(2+)</name>
        <dbReference type="ChEBI" id="CHEBI:18420"/>
    </cofactor>
</comment>
<dbReference type="GO" id="GO:0010181">
    <property type="term" value="F:FMN binding"/>
    <property type="evidence" value="ECO:0007669"/>
    <property type="project" value="UniProtKB-UniRule"/>
</dbReference>
<dbReference type="InterPro" id="IPR035929">
    <property type="entry name" value="CoaB-like_sf"/>
</dbReference>
<feature type="binding site" evidence="3">
    <location>
        <position position="292"/>
    </location>
    <ligand>
        <name>CTP</name>
        <dbReference type="ChEBI" id="CHEBI:37563"/>
    </ligand>
</feature>
<evidence type="ECO:0000256" key="2">
    <source>
        <dbReference type="ARBA" id="ARBA00023239"/>
    </source>
</evidence>
<comment type="function">
    <text evidence="4">Catalyzes two steps in the biosynthesis of coenzyme A. In the first step cysteine is conjugated to 4'-phosphopantothenate to form 4-phosphopantothenoylcysteine, in the latter compound is decarboxylated to form 4'-phosphopantotheine.</text>
</comment>
<dbReference type="GO" id="GO:0015941">
    <property type="term" value="P:pantothenate catabolic process"/>
    <property type="evidence" value="ECO:0007669"/>
    <property type="project" value="InterPro"/>
</dbReference>
<dbReference type="Gene3D" id="3.40.50.10300">
    <property type="entry name" value="CoaB-like"/>
    <property type="match status" value="1"/>
</dbReference>
<dbReference type="PANTHER" id="PTHR14359">
    <property type="entry name" value="HOMO-OLIGOMERIC FLAVIN CONTAINING CYS DECARBOXYLASE FAMILY"/>
    <property type="match status" value="1"/>
</dbReference>
<dbReference type="GO" id="GO:0004632">
    <property type="term" value="F:phosphopantothenate--cysteine ligase activity"/>
    <property type="evidence" value="ECO:0007669"/>
    <property type="project" value="UniProtKB-UniRule"/>
</dbReference>
<feature type="binding site" evidence="3">
    <location>
        <begin position="311"/>
        <end position="314"/>
    </location>
    <ligand>
        <name>CTP</name>
        <dbReference type="ChEBI" id="CHEBI:37563"/>
    </ligand>
</feature>
<sequence length="409" mass="42969">MAHTAAKRIVVGVSGGIAAYKACHVVRGFTELGHEVQVIPTENALRFVGKATFEALSHNPVFTSVYEEVDQVRHVQVGQRADLVVIAPATADLLARLAQGRANDMLTSTVLMTGAPVVIAPAMHTEMWNNPATQANVALLRDRGMTVLEPAHGRLTGSDTGPGRLLDPEQIVDLALLVLSTGMLPRTLAGKRVLVSAGGTREAIDPVRFIGNHSSGRQGFAIAEVAAHMGAAVTVVAGATDRLPTPAGATVIAVDSANDMQQVIADEFAKQNIIIMAAAVADVRPKIAAATKLKKGSGTADLQQIDLCENPDILRGLVKRRATGSQPIIVGFAAETGDTAATALEHGRAKLARKGCDWLLVNDVSQDQVFGKPTNAGWLLSAGGEVLELPRDSKFVIARQLLEAVAQQA</sequence>
<dbReference type="InterPro" id="IPR007085">
    <property type="entry name" value="DNA/pantothenate-metab_flavo_C"/>
</dbReference>
<dbReference type="SUPFAM" id="SSF102645">
    <property type="entry name" value="CoaB-like"/>
    <property type="match status" value="1"/>
</dbReference>
<keyword evidence="1 3" id="KW-0210">Decarboxylase</keyword>
<comment type="caution">
    <text evidence="3">Lacks conserved residue(s) required for the propagation of feature annotation.</text>
</comment>
<evidence type="ECO:0000259" key="5">
    <source>
        <dbReference type="Pfam" id="PF02441"/>
    </source>
</evidence>
<reference evidence="7 8" key="1">
    <citation type="submission" date="2018-11" db="EMBL/GenBank/DDBJ databases">
        <authorList>
            <person name="Kleinhagauer T."/>
            <person name="Glaeser S.P."/>
            <person name="Spergser J."/>
            <person name="Ruckert C."/>
            <person name="Kaempfer P."/>
            <person name="Busse H.-J."/>
        </authorList>
    </citation>
    <scope>NUCLEOTIDE SEQUENCE [LARGE SCALE GENOMIC DNA]</scope>
    <source>
        <strain evidence="7 8">200CH</strain>
    </source>
</reference>
<dbReference type="InterPro" id="IPR003382">
    <property type="entry name" value="Flavoprotein"/>
</dbReference>
<dbReference type="EMBL" id="CP033896">
    <property type="protein sequence ID" value="AZA13651.1"/>
    <property type="molecule type" value="Genomic_DNA"/>
</dbReference>
<feature type="binding site" evidence="3">
    <location>
        <position position="282"/>
    </location>
    <ligand>
        <name>CTP</name>
        <dbReference type="ChEBI" id="CHEBI:37563"/>
    </ligand>
</feature>
<keyword evidence="3" id="KW-0511">Multifunctional enzyme</keyword>
<dbReference type="NCBIfam" id="TIGR00521">
    <property type="entry name" value="coaBC_dfp"/>
    <property type="match status" value="1"/>
</dbReference>
<dbReference type="GO" id="GO:0046872">
    <property type="term" value="F:metal ion binding"/>
    <property type="evidence" value="ECO:0007669"/>
    <property type="project" value="UniProtKB-KW"/>
</dbReference>
<dbReference type="GO" id="GO:0015937">
    <property type="term" value="P:coenzyme A biosynthetic process"/>
    <property type="evidence" value="ECO:0007669"/>
    <property type="project" value="UniProtKB-UniRule"/>
</dbReference>
<evidence type="ECO:0000256" key="4">
    <source>
        <dbReference type="RuleBase" id="RU364078"/>
    </source>
</evidence>
<evidence type="ECO:0000256" key="3">
    <source>
        <dbReference type="HAMAP-Rule" id="MF_02225"/>
    </source>
</evidence>
<feature type="binding site" evidence="3">
    <location>
        <position position="354"/>
    </location>
    <ligand>
        <name>CTP</name>
        <dbReference type="ChEBI" id="CHEBI:37563"/>
    </ligand>
</feature>
<dbReference type="SUPFAM" id="SSF52507">
    <property type="entry name" value="Homo-oligomeric flavin-containing Cys decarboxylases, HFCD"/>
    <property type="match status" value="1"/>
</dbReference>
<dbReference type="InterPro" id="IPR036551">
    <property type="entry name" value="Flavin_trans-like"/>
</dbReference>
<protein>
    <recommendedName>
        <fullName evidence="3">Coenzyme A biosynthesis bifunctional protein CoaBC</fullName>
    </recommendedName>
    <alternativeName>
        <fullName evidence="3">DNA/pantothenate metabolism flavoprotein</fullName>
    </alternativeName>
    <alternativeName>
        <fullName evidence="3">Phosphopantothenoylcysteine synthetase/decarboxylase</fullName>
        <shortName evidence="3">PPCS-PPCDC</shortName>
    </alternativeName>
    <domain>
        <recommendedName>
            <fullName evidence="3">Phosphopantothenoylcysteine decarboxylase</fullName>
            <shortName evidence="3">PPC decarboxylase</shortName>
            <shortName evidence="3">PPC-DC</shortName>
            <ecNumber evidence="3">4.1.1.36</ecNumber>
        </recommendedName>
        <alternativeName>
            <fullName evidence="3">CoaC</fullName>
        </alternativeName>
    </domain>
    <domain>
        <recommendedName>
            <fullName evidence="3">Phosphopantothenate--cysteine ligase</fullName>
            <ecNumber evidence="3">6.3.2.5</ecNumber>
        </recommendedName>
        <alternativeName>
            <fullName evidence="3">CoaB</fullName>
        </alternativeName>
        <alternativeName>
            <fullName evidence="3">Phosphopantothenoylcysteine synthetase</fullName>
            <shortName evidence="3">PPC synthetase</shortName>
            <shortName evidence="3">PPC-S</shortName>
        </alternativeName>
    </domain>
</protein>
<feature type="binding site" evidence="3">
    <location>
        <position position="332"/>
    </location>
    <ligand>
        <name>CTP</name>
        <dbReference type="ChEBI" id="CHEBI:37563"/>
    </ligand>
</feature>
<keyword evidence="3 4" id="KW-0436">Ligase</keyword>
<evidence type="ECO:0000313" key="8">
    <source>
        <dbReference type="Proteomes" id="UP000269019"/>
    </source>
</evidence>
<comment type="similarity">
    <text evidence="3 4">In the N-terminal section; belongs to the HFCD (homo-oligomeric flavin containing Cys decarboxylase) superfamily.</text>
</comment>
<gene>
    <name evidence="3 7" type="primary">coaBC</name>
    <name evidence="7" type="ORF">CCHOA_06260</name>
</gene>
<dbReference type="Gene3D" id="3.40.50.1950">
    <property type="entry name" value="Flavin prenyltransferase-like"/>
    <property type="match status" value="1"/>
</dbReference>
<dbReference type="PANTHER" id="PTHR14359:SF6">
    <property type="entry name" value="PHOSPHOPANTOTHENOYLCYSTEINE DECARBOXYLASE"/>
    <property type="match status" value="1"/>
</dbReference>
<dbReference type="Pfam" id="PF02441">
    <property type="entry name" value="Flavoprotein"/>
    <property type="match status" value="1"/>
</dbReference>
<dbReference type="AlphaFoldDB" id="A0A3G6J6C2"/>
<evidence type="ECO:0000256" key="1">
    <source>
        <dbReference type="ARBA" id="ARBA00022793"/>
    </source>
</evidence>
<dbReference type="Proteomes" id="UP000269019">
    <property type="component" value="Chromosome"/>
</dbReference>
<proteinExistence type="inferred from homology"/>
<dbReference type="EC" id="4.1.1.36" evidence="3"/>
<comment type="function">
    <text evidence="3">Catalyzes two sequential steps in the biosynthesis of coenzyme A. In the first step cysteine is conjugated to 4'-phosphopantothenate to form 4-phosphopantothenoylcysteine. In the second step the latter compound is decarboxylated to form 4'-phosphopantotheine.</text>
</comment>
<comment type="catalytic activity">
    <reaction evidence="3 4">
        <text>(R)-4'-phosphopantothenate + L-cysteine + CTP = N-[(R)-4-phosphopantothenoyl]-L-cysteine + CMP + diphosphate + H(+)</text>
        <dbReference type="Rhea" id="RHEA:19397"/>
        <dbReference type="ChEBI" id="CHEBI:10986"/>
        <dbReference type="ChEBI" id="CHEBI:15378"/>
        <dbReference type="ChEBI" id="CHEBI:33019"/>
        <dbReference type="ChEBI" id="CHEBI:35235"/>
        <dbReference type="ChEBI" id="CHEBI:37563"/>
        <dbReference type="ChEBI" id="CHEBI:59458"/>
        <dbReference type="ChEBI" id="CHEBI:60377"/>
        <dbReference type="EC" id="6.3.2.5"/>
    </reaction>
</comment>
<dbReference type="UniPathway" id="UPA00241">
    <property type="reaction ID" value="UER00353"/>
</dbReference>
<feature type="domain" description="DNA/pantothenate metabolism flavoprotein C-terminal" evidence="6">
    <location>
        <begin position="188"/>
        <end position="407"/>
    </location>
</feature>
<keyword evidence="3 4" id="KW-0288">FMN</keyword>
<dbReference type="GO" id="GO:0004633">
    <property type="term" value="F:phosphopantothenoylcysteine decarboxylase activity"/>
    <property type="evidence" value="ECO:0007669"/>
    <property type="project" value="UniProtKB-UniRule"/>
</dbReference>
<organism evidence="7 8">
    <name type="scientific">Corynebacterium choanae</name>
    <dbReference type="NCBI Taxonomy" id="1862358"/>
    <lineage>
        <taxon>Bacteria</taxon>
        <taxon>Bacillati</taxon>
        <taxon>Actinomycetota</taxon>
        <taxon>Actinomycetes</taxon>
        <taxon>Mycobacteriales</taxon>
        <taxon>Corynebacteriaceae</taxon>
        <taxon>Corynebacterium</taxon>
    </lineage>
</organism>